<evidence type="ECO:0000256" key="4">
    <source>
        <dbReference type="ARBA" id="ARBA00023224"/>
    </source>
</evidence>
<protein>
    <submittedName>
        <fullName evidence="7">Uncharacterized protein</fullName>
    </submittedName>
</protein>
<dbReference type="GO" id="GO:0005525">
    <property type="term" value="F:GTP binding"/>
    <property type="evidence" value="ECO:0007669"/>
    <property type="project" value="UniProtKB-KW"/>
</dbReference>
<evidence type="ECO:0000256" key="1">
    <source>
        <dbReference type="ARBA" id="ARBA00022723"/>
    </source>
</evidence>
<dbReference type="AlphaFoldDB" id="A0AA88GH15"/>
<dbReference type="SUPFAM" id="SSF52540">
    <property type="entry name" value="P-loop containing nucleoside triphosphate hydrolases"/>
    <property type="match status" value="1"/>
</dbReference>
<feature type="binding site" evidence="5">
    <location>
        <begin position="196"/>
        <end position="200"/>
    </location>
    <ligand>
        <name>GTP</name>
        <dbReference type="ChEBI" id="CHEBI:37565"/>
    </ligand>
</feature>
<dbReference type="PROSITE" id="PS51882">
    <property type="entry name" value="G_ALPHA"/>
    <property type="match status" value="1"/>
</dbReference>
<accession>A0AA88GH15</accession>
<evidence type="ECO:0000256" key="3">
    <source>
        <dbReference type="ARBA" id="ARBA00023134"/>
    </source>
</evidence>
<dbReference type="GO" id="GO:0005834">
    <property type="term" value="C:heterotrimeric G-protein complex"/>
    <property type="evidence" value="ECO:0007669"/>
    <property type="project" value="TreeGrafter"/>
</dbReference>
<dbReference type="RefSeq" id="XP_044544303.1">
    <property type="nucleotide sequence ID" value="XM_044685644.1"/>
</dbReference>
<dbReference type="GO" id="GO:0031683">
    <property type="term" value="F:G-protein beta/gamma-subunit complex binding"/>
    <property type="evidence" value="ECO:0007669"/>
    <property type="project" value="InterPro"/>
</dbReference>
<feature type="binding site" evidence="6">
    <location>
        <position position="173"/>
    </location>
    <ligand>
        <name>Mg(2+)</name>
        <dbReference type="ChEBI" id="CHEBI:18420"/>
    </ligand>
</feature>
<dbReference type="Proteomes" id="UP000816034">
    <property type="component" value="Unassembled WGS sequence"/>
</dbReference>
<dbReference type="GeneID" id="68102587"/>
<keyword evidence="6" id="KW-0460">Magnesium</keyword>
<sequence>MKRMQIEKHQHIEQCLQRDQVLKQRGRSVLILGSANSGKKTFKSLMLRHDLDSRDGNTQRKLVMAYLVKCLLYCYRQLRIHNDHTYHTSFPNEFEHLEIELRISKRQGYLTLGVANFMKYLKQHQDEFLTFTAHHVRYMNNIMHFMNDEYASMMSRPSWKPSIVDLLKIKMPSPSKFKSIVEYTSEFDGIRFKFIDPNEQEGERRKFISLFQGAVDSVLYFVSLSDYNMLDSTSGKNLLDIAFSVAQQVVSSDYFQASLVLFLTKSDDFKEKLTHYPFTLFFPDFTGNEHDSAQCLEFLKSRFLMGLDTRAPRVYFHVVNLCDTHMMNYVMQAFASINLCVIV</sequence>
<organism evidence="7 8">
    <name type="scientific">Naegleria lovaniensis</name>
    <name type="common">Amoeba</name>
    <dbReference type="NCBI Taxonomy" id="51637"/>
    <lineage>
        <taxon>Eukaryota</taxon>
        <taxon>Discoba</taxon>
        <taxon>Heterolobosea</taxon>
        <taxon>Tetramitia</taxon>
        <taxon>Eutetramitia</taxon>
        <taxon>Vahlkampfiidae</taxon>
        <taxon>Naegleria</taxon>
    </lineage>
</organism>
<comment type="caution">
    <text evidence="7">The sequence shown here is derived from an EMBL/GenBank/DDBJ whole genome shotgun (WGS) entry which is preliminary data.</text>
</comment>
<reference evidence="7 8" key="1">
    <citation type="journal article" date="2018" name="BMC Genomics">
        <title>The genome of Naegleria lovaniensis, the basis for a comparative approach to unravel pathogenicity factors of the human pathogenic amoeba N. fowleri.</title>
        <authorList>
            <person name="Liechti N."/>
            <person name="Schurch N."/>
            <person name="Bruggmann R."/>
            <person name="Wittwer M."/>
        </authorList>
    </citation>
    <scope>NUCLEOTIDE SEQUENCE [LARGE SCALE GENOMIC DNA]</scope>
    <source>
        <strain evidence="7 8">ATCC 30569</strain>
    </source>
</reference>
<dbReference type="SMART" id="SM00275">
    <property type="entry name" value="G_alpha"/>
    <property type="match status" value="1"/>
</dbReference>
<dbReference type="InterPro" id="IPR011025">
    <property type="entry name" value="GproteinA_insert"/>
</dbReference>
<keyword evidence="2 5" id="KW-0547">Nucleotide-binding</keyword>
<evidence type="ECO:0000313" key="7">
    <source>
        <dbReference type="EMBL" id="KAG2375129.1"/>
    </source>
</evidence>
<dbReference type="PANTHER" id="PTHR10218">
    <property type="entry name" value="GTP-BINDING PROTEIN ALPHA SUBUNIT"/>
    <property type="match status" value="1"/>
</dbReference>
<name>A0AA88GH15_NAELO</name>
<gene>
    <name evidence="7" type="ORF">C9374_010133</name>
</gene>
<keyword evidence="1 6" id="KW-0479">Metal-binding</keyword>
<evidence type="ECO:0000256" key="2">
    <source>
        <dbReference type="ARBA" id="ARBA00022741"/>
    </source>
</evidence>
<dbReference type="GO" id="GO:0005737">
    <property type="term" value="C:cytoplasm"/>
    <property type="evidence" value="ECO:0007669"/>
    <property type="project" value="TreeGrafter"/>
</dbReference>
<dbReference type="Gene3D" id="1.10.400.10">
    <property type="entry name" value="GI Alpha 1, domain 2-like"/>
    <property type="match status" value="1"/>
</dbReference>
<keyword evidence="8" id="KW-1185">Reference proteome</keyword>
<dbReference type="InterPro" id="IPR001019">
    <property type="entry name" value="Gprotein_alpha_su"/>
</dbReference>
<dbReference type="Pfam" id="PF00503">
    <property type="entry name" value="G-alpha"/>
    <property type="match status" value="1"/>
</dbReference>
<dbReference type="PRINTS" id="PR00318">
    <property type="entry name" value="GPROTEINA"/>
</dbReference>
<dbReference type="InterPro" id="IPR027417">
    <property type="entry name" value="P-loop_NTPase"/>
</dbReference>
<evidence type="ECO:0000313" key="8">
    <source>
        <dbReference type="Proteomes" id="UP000816034"/>
    </source>
</evidence>
<keyword evidence="3 5" id="KW-0342">GTP-binding</keyword>
<dbReference type="EMBL" id="PYSW02000040">
    <property type="protein sequence ID" value="KAG2375129.1"/>
    <property type="molecule type" value="Genomic_DNA"/>
</dbReference>
<dbReference type="FunFam" id="3.40.50.300:FF:000692">
    <property type="entry name" value="Guanine nucleotide-binding protein subunit alpha"/>
    <property type="match status" value="1"/>
</dbReference>
<dbReference type="GO" id="GO:0003924">
    <property type="term" value="F:GTPase activity"/>
    <property type="evidence" value="ECO:0007669"/>
    <property type="project" value="InterPro"/>
</dbReference>
<dbReference type="GO" id="GO:0046872">
    <property type="term" value="F:metal ion binding"/>
    <property type="evidence" value="ECO:0007669"/>
    <property type="project" value="UniProtKB-KW"/>
</dbReference>
<keyword evidence="4" id="KW-0807">Transducer</keyword>
<dbReference type="GO" id="GO:0001664">
    <property type="term" value="F:G protein-coupled receptor binding"/>
    <property type="evidence" value="ECO:0007669"/>
    <property type="project" value="TreeGrafter"/>
</dbReference>
<dbReference type="Gene3D" id="3.40.50.300">
    <property type="entry name" value="P-loop containing nucleotide triphosphate hydrolases"/>
    <property type="match status" value="1"/>
</dbReference>
<proteinExistence type="predicted"/>
<evidence type="ECO:0000256" key="6">
    <source>
        <dbReference type="PIRSR" id="PIRSR601019-2"/>
    </source>
</evidence>
<dbReference type="GO" id="GO:0007188">
    <property type="term" value="P:adenylate cyclase-modulating G protein-coupled receptor signaling pathway"/>
    <property type="evidence" value="ECO:0007669"/>
    <property type="project" value="TreeGrafter"/>
</dbReference>
<evidence type="ECO:0000256" key="5">
    <source>
        <dbReference type="PIRSR" id="PIRSR601019-1"/>
    </source>
</evidence>
<dbReference type="PANTHER" id="PTHR10218:SF302">
    <property type="entry name" value="GUANINE NUCLEOTIDE-BINDING PROTEIN ALPHA-5 SUBUNIT"/>
    <property type="match status" value="1"/>
</dbReference>